<evidence type="ECO:0000256" key="6">
    <source>
        <dbReference type="SAM" id="MobiDB-lite"/>
    </source>
</evidence>
<proteinExistence type="inferred from homology"/>
<dbReference type="PROSITE" id="PS50949">
    <property type="entry name" value="HTH_GNTR"/>
    <property type="match status" value="1"/>
</dbReference>
<dbReference type="GO" id="GO:0003677">
    <property type="term" value="F:DNA binding"/>
    <property type="evidence" value="ECO:0007669"/>
    <property type="project" value="UniProtKB-KW"/>
</dbReference>
<feature type="domain" description="HTH gntR-type" evidence="7">
    <location>
        <begin position="26"/>
        <end position="94"/>
    </location>
</feature>
<dbReference type="InterPro" id="IPR036388">
    <property type="entry name" value="WH-like_DNA-bd_sf"/>
</dbReference>
<dbReference type="InterPro" id="IPR000524">
    <property type="entry name" value="Tscrpt_reg_HTH_GntR"/>
</dbReference>
<dbReference type="Pfam" id="PF00392">
    <property type="entry name" value="GntR"/>
    <property type="match status" value="1"/>
</dbReference>
<evidence type="ECO:0000256" key="3">
    <source>
        <dbReference type="ARBA" id="ARBA00023015"/>
    </source>
</evidence>
<dbReference type="PANTHER" id="PTHR46577:SF1">
    <property type="entry name" value="HTH-TYPE TRANSCRIPTIONAL REGULATORY PROTEIN GABR"/>
    <property type="match status" value="1"/>
</dbReference>
<dbReference type="Pfam" id="PF00155">
    <property type="entry name" value="Aminotran_1_2"/>
    <property type="match status" value="1"/>
</dbReference>
<dbReference type="InterPro" id="IPR036390">
    <property type="entry name" value="WH_DNA-bd_sf"/>
</dbReference>
<evidence type="ECO:0000313" key="9">
    <source>
        <dbReference type="Proteomes" id="UP000270487"/>
    </source>
</evidence>
<dbReference type="Gene3D" id="1.10.10.10">
    <property type="entry name" value="Winged helix-like DNA-binding domain superfamily/Winged helix DNA-binding domain"/>
    <property type="match status" value="1"/>
</dbReference>
<evidence type="ECO:0000259" key="7">
    <source>
        <dbReference type="PROSITE" id="PS50949"/>
    </source>
</evidence>
<accession>A0A448TBM7</accession>
<reference evidence="8 9" key="1">
    <citation type="submission" date="2018-12" db="EMBL/GenBank/DDBJ databases">
        <authorList>
            <consortium name="Pathogen Informatics"/>
        </authorList>
    </citation>
    <scope>NUCLEOTIDE SEQUENCE [LARGE SCALE GENOMIC DNA]</scope>
    <source>
        <strain evidence="8 9">NCTC13193</strain>
    </source>
</reference>
<keyword evidence="5" id="KW-0804">Transcription</keyword>
<comment type="similarity">
    <text evidence="1">In the C-terminal section; belongs to the class-I pyridoxal-phosphate-dependent aminotransferase family.</text>
</comment>
<feature type="region of interest" description="Disordered" evidence="6">
    <location>
        <begin position="101"/>
        <end position="141"/>
    </location>
</feature>
<dbReference type="GO" id="GO:0030170">
    <property type="term" value="F:pyridoxal phosphate binding"/>
    <property type="evidence" value="ECO:0007669"/>
    <property type="project" value="InterPro"/>
</dbReference>
<evidence type="ECO:0000313" key="8">
    <source>
        <dbReference type="EMBL" id="VEI77278.1"/>
    </source>
</evidence>
<dbReference type="Gene3D" id="3.40.640.10">
    <property type="entry name" value="Type I PLP-dependent aspartate aminotransferase-like (Major domain)"/>
    <property type="match status" value="1"/>
</dbReference>
<evidence type="ECO:0000256" key="2">
    <source>
        <dbReference type="ARBA" id="ARBA00022898"/>
    </source>
</evidence>
<dbReference type="SUPFAM" id="SSF46785">
    <property type="entry name" value="Winged helix' DNA-binding domain"/>
    <property type="match status" value="1"/>
</dbReference>
<evidence type="ECO:0000256" key="4">
    <source>
        <dbReference type="ARBA" id="ARBA00023125"/>
    </source>
</evidence>
<dbReference type="InterPro" id="IPR015421">
    <property type="entry name" value="PyrdxlP-dep_Trfase_major"/>
</dbReference>
<dbReference type="AlphaFoldDB" id="A0A448TBM7"/>
<organism evidence="8 9">
    <name type="scientific">Serratia fonticola</name>
    <dbReference type="NCBI Taxonomy" id="47917"/>
    <lineage>
        <taxon>Bacteria</taxon>
        <taxon>Pseudomonadati</taxon>
        <taxon>Pseudomonadota</taxon>
        <taxon>Gammaproteobacteria</taxon>
        <taxon>Enterobacterales</taxon>
        <taxon>Yersiniaceae</taxon>
        <taxon>Serratia</taxon>
    </lineage>
</organism>
<name>A0A448TBM7_SERFO</name>
<dbReference type="SMART" id="SM00345">
    <property type="entry name" value="HTH_GNTR"/>
    <property type="match status" value="1"/>
</dbReference>
<gene>
    <name evidence="8" type="primary">gabR_4</name>
    <name evidence="8" type="ORF">NCTC13193_05748</name>
</gene>
<evidence type="ECO:0000256" key="1">
    <source>
        <dbReference type="ARBA" id="ARBA00005384"/>
    </source>
</evidence>
<sequence length="501" mass="55425">MNRLTEKQLQTLLLQKNLAKQTVPEVSLTTALAAAFKTMIQQGEFITGQRLPASRALAASLQLSRGTIENCYTALETEGYVCREVGRGSFVAQRQQPLLGLTSEHSAAPSGAQVTLSRRSSQHARPEPGNLSQQRAFSPGMPETRNFPIHTWLRLYQQTVKEEGLSISAGSNLQGNIHLREAICDFLLAERGVKAQADRILIVSSTQQSLSLCAQVLADADDSVFIENPGYTGAIKAFRAAQLTPIPITVDEQGICTDEIIRSQVNGKFVYVTPSNQYPTGRALSLARRLALIEAAKARDMWIIEDDYDSEFHYQGIATACLQGLDPHQRTIYMGTFSKTLFPDLHVAYMVLPEALVKPMTTARANTDSQVSGIAQRTLAKFIMHGHYREHVLMMKKIYSSRAALFINEINKHCGLKVKVIVPNCGLQILCLVESKQLEQAVAHHASEYNLTLRSVSEFCTADIPLSGWLLGFAALDPIEIAYNVEQFSQLLTRCLNEMDN</sequence>
<keyword evidence="4" id="KW-0238">DNA-binding</keyword>
<protein>
    <submittedName>
        <fullName evidence="8">HTH-type transcriptional regulatory protein gabR</fullName>
    </submittedName>
</protein>
<dbReference type="CDD" id="cd00609">
    <property type="entry name" value="AAT_like"/>
    <property type="match status" value="1"/>
</dbReference>
<dbReference type="InterPro" id="IPR051446">
    <property type="entry name" value="HTH_trans_reg/aminotransferase"/>
</dbReference>
<dbReference type="Proteomes" id="UP000270487">
    <property type="component" value="Chromosome"/>
</dbReference>
<dbReference type="CDD" id="cd07377">
    <property type="entry name" value="WHTH_GntR"/>
    <property type="match status" value="1"/>
</dbReference>
<dbReference type="EMBL" id="LR134492">
    <property type="protein sequence ID" value="VEI77278.1"/>
    <property type="molecule type" value="Genomic_DNA"/>
</dbReference>
<dbReference type="SUPFAM" id="SSF53383">
    <property type="entry name" value="PLP-dependent transferases"/>
    <property type="match status" value="1"/>
</dbReference>
<dbReference type="InterPro" id="IPR004839">
    <property type="entry name" value="Aminotransferase_I/II_large"/>
</dbReference>
<keyword evidence="3" id="KW-0805">Transcription regulation</keyword>
<dbReference type="PANTHER" id="PTHR46577">
    <property type="entry name" value="HTH-TYPE TRANSCRIPTIONAL REGULATORY PROTEIN GABR"/>
    <property type="match status" value="1"/>
</dbReference>
<dbReference type="GO" id="GO:0003700">
    <property type="term" value="F:DNA-binding transcription factor activity"/>
    <property type="evidence" value="ECO:0007669"/>
    <property type="project" value="InterPro"/>
</dbReference>
<evidence type="ECO:0000256" key="5">
    <source>
        <dbReference type="ARBA" id="ARBA00023163"/>
    </source>
</evidence>
<dbReference type="InterPro" id="IPR015424">
    <property type="entry name" value="PyrdxlP-dep_Trfase"/>
</dbReference>
<keyword evidence="2" id="KW-0663">Pyridoxal phosphate</keyword>